<feature type="domain" description="GNAT-like C-terminal" evidence="2">
    <location>
        <begin position="150"/>
        <end position="290"/>
    </location>
</feature>
<evidence type="ECO:0000259" key="1">
    <source>
        <dbReference type="Pfam" id="PF18082"/>
    </source>
</evidence>
<dbReference type="InterPro" id="IPR041644">
    <property type="entry name" value="GNAT_C"/>
</dbReference>
<comment type="caution">
    <text evidence="3">The sequence shown here is derived from an EMBL/GenBank/DDBJ whole genome shotgun (WGS) entry which is preliminary data.</text>
</comment>
<evidence type="ECO:0000313" key="3">
    <source>
        <dbReference type="EMBL" id="MBM7797908.1"/>
    </source>
</evidence>
<dbReference type="EMBL" id="JAFBCF010000001">
    <property type="protein sequence ID" value="MBM7797908.1"/>
    <property type="molecule type" value="Genomic_DNA"/>
</dbReference>
<sequence length="298" mass="33662">MADVRARLGTDLPDLLRRLGFRDDDAADAVDAAAEVLDSPADLARVQTYADRLSTAIGDLRLEQAEDPWPEDEPAVAHGRDLGAGVLAMLALVATAEDVHDYHRSRAIDDDISWRSLSDLGQQVWVHRLTYDSFGLHTQGWLRIAWSGDLYWLGRLQFNLQLNDGEWVLSTHIPRTGPLTPESVQESFRAAVAFFGRHFAEFPVRRFWCSSWLLDPQLTEVLAADSNMVRFQRLWQLDPEEMEGDGDALFFTFARRGDVDLDSLPQDTTLQRAIVKRLKSGGHWYARRGSYPLPDQSA</sequence>
<name>A0ABS2RFX6_9ACTN</name>
<reference evidence="3 4" key="1">
    <citation type="submission" date="2021-01" db="EMBL/GenBank/DDBJ databases">
        <title>Sequencing the genomes of 1000 actinobacteria strains.</title>
        <authorList>
            <person name="Klenk H.-P."/>
        </authorList>
    </citation>
    <scope>NUCLEOTIDE SEQUENCE [LARGE SCALE GENOMIC DNA]</scope>
    <source>
        <strain evidence="3 4">DSM 18662</strain>
    </source>
</reference>
<keyword evidence="4" id="KW-1185">Reference proteome</keyword>
<dbReference type="Pfam" id="PF18164">
    <property type="entry name" value="GNAT_C"/>
    <property type="match status" value="1"/>
</dbReference>
<feature type="domain" description="N-acyltransferase N-terminal" evidence="1">
    <location>
        <begin position="11"/>
        <end position="148"/>
    </location>
</feature>
<gene>
    <name evidence="3" type="ORF">JOE57_000829</name>
</gene>
<evidence type="ECO:0000259" key="2">
    <source>
        <dbReference type="Pfam" id="PF18164"/>
    </source>
</evidence>
<dbReference type="Pfam" id="PF18082">
    <property type="entry name" value="NAT_N"/>
    <property type="match status" value="1"/>
</dbReference>
<dbReference type="InterPro" id="IPR041273">
    <property type="entry name" value="NAT_N"/>
</dbReference>
<organism evidence="3 4">
    <name type="scientific">Microlunatus panaciterrae</name>
    <dbReference type="NCBI Taxonomy" id="400768"/>
    <lineage>
        <taxon>Bacteria</taxon>
        <taxon>Bacillati</taxon>
        <taxon>Actinomycetota</taxon>
        <taxon>Actinomycetes</taxon>
        <taxon>Propionibacteriales</taxon>
        <taxon>Propionibacteriaceae</taxon>
        <taxon>Microlunatus</taxon>
    </lineage>
</organism>
<proteinExistence type="predicted"/>
<protein>
    <recommendedName>
        <fullName evidence="5">GNAT-like C-terminal domain-containing protein</fullName>
    </recommendedName>
</protein>
<evidence type="ECO:0008006" key="5">
    <source>
        <dbReference type="Google" id="ProtNLM"/>
    </source>
</evidence>
<dbReference type="RefSeq" id="WP_204916534.1">
    <property type="nucleotide sequence ID" value="NZ_BAAAQP010000011.1"/>
</dbReference>
<evidence type="ECO:0000313" key="4">
    <source>
        <dbReference type="Proteomes" id="UP000704762"/>
    </source>
</evidence>
<dbReference type="Gene3D" id="3.40.630.120">
    <property type="match status" value="1"/>
</dbReference>
<accession>A0ABS2RFX6</accession>
<dbReference type="Proteomes" id="UP000704762">
    <property type="component" value="Unassembled WGS sequence"/>
</dbReference>